<keyword evidence="5 7" id="KW-1133">Transmembrane helix</keyword>
<feature type="domain" description="Cyclic nucleotide-binding" evidence="8">
    <location>
        <begin position="328"/>
        <end position="445"/>
    </location>
</feature>
<gene>
    <name evidence="9" type="ORF">IXB50_05750</name>
</gene>
<dbReference type="Gene3D" id="2.60.120.10">
    <property type="entry name" value="Jelly Rolls"/>
    <property type="match status" value="1"/>
</dbReference>
<dbReference type="PROSITE" id="PS00889">
    <property type="entry name" value="CNMP_BINDING_2"/>
    <property type="match status" value="1"/>
</dbReference>
<evidence type="ECO:0000256" key="4">
    <source>
        <dbReference type="ARBA" id="ARBA00022692"/>
    </source>
</evidence>
<evidence type="ECO:0000256" key="7">
    <source>
        <dbReference type="SAM" id="Phobius"/>
    </source>
</evidence>
<keyword evidence="3" id="KW-1003">Cell membrane</keyword>
<keyword evidence="6 7" id="KW-0472">Membrane</keyword>
<feature type="transmembrane region" description="Helical" evidence="7">
    <location>
        <begin position="32"/>
        <end position="50"/>
    </location>
</feature>
<comment type="caution">
    <text evidence="9">The sequence shown here is derived from an EMBL/GenBank/DDBJ whole genome shotgun (WGS) entry which is preliminary data.</text>
</comment>
<dbReference type="InterPro" id="IPR014710">
    <property type="entry name" value="RmlC-like_jellyroll"/>
</dbReference>
<feature type="transmembrane region" description="Helical" evidence="7">
    <location>
        <begin position="97"/>
        <end position="116"/>
    </location>
</feature>
<accession>A0A947GIK2</accession>
<dbReference type="GO" id="GO:0055085">
    <property type="term" value="P:transmembrane transport"/>
    <property type="evidence" value="ECO:0007669"/>
    <property type="project" value="InterPro"/>
</dbReference>
<reference evidence="9" key="1">
    <citation type="submission" date="2020-11" db="EMBL/GenBank/DDBJ databases">
        <authorList>
            <person name="Konstantinou D."/>
            <person name="Gkelis S."/>
            <person name="Popin R."/>
            <person name="Fewer D."/>
            <person name="Sivonen K."/>
        </authorList>
    </citation>
    <scope>NUCLEOTIDE SEQUENCE</scope>
    <source>
        <strain evidence="9">TAU-MAC 1115</strain>
    </source>
</reference>
<dbReference type="InterPro" id="IPR018490">
    <property type="entry name" value="cNMP-bd_dom_sf"/>
</dbReference>
<dbReference type="CDD" id="cd00038">
    <property type="entry name" value="CAP_ED"/>
    <property type="match status" value="1"/>
</dbReference>
<dbReference type="RefSeq" id="WP_215607996.1">
    <property type="nucleotide sequence ID" value="NZ_JADOES010000008.1"/>
</dbReference>
<comment type="subcellular location">
    <subcellularLocation>
        <location evidence="1">Cell membrane</location>
        <topology evidence="1">Multi-pass membrane protein</topology>
    </subcellularLocation>
</comment>
<reference evidence="9" key="2">
    <citation type="journal article" date="2021" name="Mar. Drugs">
        <title>Genome Reduction and Secondary Metabolism of the Marine Sponge-Associated Cyanobacterium Leptothoe.</title>
        <authorList>
            <person name="Konstantinou D."/>
            <person name="Popin R.V."/>
            <person name="Fewer D.P."/>
            <person name="Sivonen K."/>
            <person name="Gkelis S."/>
        </authorList>
    </citation>
    <scope>NUCLEOTIDE SEQUENCE</scope>
    <source>
        <strain evidence="9">TAU-MAC 1115</strain>
    </source>
</reference>
<evidence type="ECO:0000313" key="9">
    <source>
        <dbReference type="EMBL" id="MBT9314922.1"/>
    </source>
</evidence>
<dbReference type="InterPro" id="IPR011066">
    <property type="entry name" value="MscS_channel_C_sf"/>
</dbReference>
<dbReference type="PRINTS" id="PR00103">
    <property type="entry name" value="CAMPKINASE"/>
</dbReference>
<keyword evidence="10" id="KW-1185">Reference proteome</keyword>
<dbReference type="Gene3D" id="3.30.70.100">
    <property type="match status" value="1"/>
</dbReference>
<protein>
    <submittedName>
        <fullName evidence="9">Mechanosensitive ion channel</fullName>
    </submittedName>
</protein>
<evidence type="ECO:0000259" key="8">
    <source>
        <dbReference type="PROSITE" id="PS50042"/>
    </source>
</evidence>
<dbReference type="InterPro" id="IPR052702">
    <property type="entry name" value="MscS-like_channel"/>
</dbReference>
<organism evidence="9 10">
    <name type="scientific">Leptothoe spongobia TAU-MAC 1115</name>
    <dbReference type="NCBI Taxonomy" id="1967444"/>
    <lineage>
        <taxon>Bacteria</taxon>
        <taxon>Bacillati</taxon>
        <taxon>Cyanobacteriota</taxon>
        <taxon>Cyanophyceae</taxon>
        <taxon>Nodosilineales</taxon>
        <taxon>Cymatolegaceae</taxon>
        <taxon>Leptothoe</taxon>
        <taxon>Leptothoe spongobia</taxon>
    </lineage>
</organism>
<name>A0A947GIK2_9CYAN</name>
<dbReference type="Proteomes" id="UP000717364">
    <property type="component" value="Unassembled WGS sequence"/>
</dbReference>
<dbReference type="Pfam" id="PF00027">
    <property type="entry name" value="cNMP_binding"/>
    <property type="match status" value="1"/>
</dbReference>
<dbReference type="SMART" id="SM00100">
    <property type="entry name" value="cNMP"/>
    <property type="match status" value="1"/>
</dbReference>
<proteinExistence type="inferred from homology"/>
<evidence type="ECO:0000256" key="5">
    <source>
        <dbReference type="ARBA" id="ARBA00022989"/>
    </source>
</evidence>
<evidence type="ECO:0000256" key="2">
    <source>
        <dbReference type="ARBA" id="ARBA00008017"/>
    </source>
</evidence>
<dbReference type="EMBL" id="JADOES010000008">
    <property type="protein sequence ID" value="MBT9314922.1"/>
    <property type="molecule type" value="Genomic_DNA"/>
</dbReference>
<dbReference type="InterPro" id="IPR000595">
    <property type="entry name" value="cNMP-bd_dom"/>
</dbReference>
<dbReference type="InterPro" id="IPR006685">
    <property type="entry name" value="MscS_channel_2nd"/>
</dbReference>
<comment type="similarity">
    <text evidence="2">Belongs to the MscS (TC 1.A.23) family.</text>
</comment>
<dbReference type="PANTHER" id="PTHR30347">
    <property type="entry name" value="POTASSIUM CHANNEL RELATED"/>
    <property type="match status" value="1"/>
</dbReference>
<dbReference type="AlphaFoldDB" id="A0A947GIK2"/>
<evidence type="ECO:0000256" key="3">
    <source>
        <dbReference type="ARBA" id="ARBA00022475"/>
    </source>
</evidence>
<dbReference type="Gene3D" id="2.30.30.60">
    <property type="match status" value="1"/>
</dbReference>
<dbReference type="SUPFAM" id="SSF82861">
    <property type="entry name" value="Mechanosensitive channel protein MscS (YggB), transmembrane region"/>
    <property type="match status" value="1"/>
</dbReference>
<evidence type="ECO:0000313" key="10">
    <source>
        <dbReference type="Proteomes" id="UP000717364"/>
    </source>
</evidence>
<dbReference type="SUPFAM" id="SSF82689">
    <property type="entry name" value="Mechanosensitive channel protein MscS (YggB), C-terminal domain"/>
    <property type="match status" value="1"/>
</dbReference>
<feature type="transmembrane region" description="Helical" evidence="7">
    <location>
        <begin position="70"/>
        <end position="91"/>
    </location>
</feature>
<evidence type="ECO:0000256" key="1">
    <source>
        <dbReference type="ARBA" id="ARBA00004651"/>
    </source>
</evidence>
<dbReference type="SUPFAM" id="SSF51206">
    <property type="entry name" value="cAMP-binding domain-like"/>
    <property type="match status" value="1"/>
</dbReference>
<dbReference type="SUPFAM" id="SSF50182">
    <property type="entry name" value="Sm-like ribonucleoproteins"/>
    <property type="match status" value="1"/>
</dbReference>
<dbReference type="InterPro" id="IPR011014">
    <property type="entry name" value="MscS_channel_TM-2"/>
</dbReference>
<dbReference type="InterPro" id="IPR049278">
    <property type="entry name" value="MS_channel_C"/>
</dbReference>
<sequence>MSELFSDIFQKLGDLFDIKLLDLGNTTVTPKLLVSLLIWLILISFIIGLVKRFLKRHLLVGIDANNREAIATLVSYVVGVITIFIAIQYTGINLSSLGIILGGLGVGIGFGLQHIADDFISGLILLFERTLKVNDLIELDDYRFQGLVGRIVEVNLRSTIIRTLDDGDVVIPNSELINNRVLNWSHRTSIARLKIPVGVSYDSDPILVTELLLKSAYMEPAVCDKPMPKAMFLAFGEDSLQFELWVWIDVHKRFDIQSSLHFAIEYNLRQYNIEIAFPQRDVWIRNLAPQGLGDMRPPFFNRQIAFEHHRPAIPKQTTLKDMLRQVSYFANFSDLEIRQLIEIGHRQRSQTGTTLFHEGDAGNSFYILLEGKIDILAEKLNRHLATLEPGQFFGEVALLLGVPRTAMARVAEDALLFVINQPSFSDLLRRYPDLSNQVVQAMAQHRDELAQRQREMRALNLVDSSEDDANPVIWARKRLKRMFDL</sequence>
<dbReference type="PANTHER" id="PTHR30347:SF1">
    <property type="entry name" value="MECHANOSENSITIVE CHANNEL MSCK"/>
    <property type="match status" value="1"/>
</dbReference>
<dbReference type="Gene3D" id="1.10.287.1260">
    <property type="match status" value="1"/>
</dbReference>
<evidence type="ECO:0000256" key="6">
    <source>
        <dbReference type="ARBA" id="ARBA00023136"/>
    </source>
</evidence>
<dbReference type="InterPro" id="IPR010920">
    <property type="entry name" value="LSM_dom_sf"/>
</dbReference>
<dbReference type="Pfam" id="PF21082">
    <property type="entry name" value="MS_channel_3rd"/>
    <property type="match status" value="1"/>
</dbReference>
<dbReference type="InterPro" id="IPR018488">
    <property type="entry name" value="cNMP-bd_CS"/>
</dbReference>
<dbReference type="GO" id="GO:0005886">
    <property type="term" value="C:plasma membrane"/>
    <property type="evidence" value="ECO:0007669"/>
    <property type="project" value="UniProtKB-SubCell"/>
</dbReference>
<dbReference type="InterPro" id="IPR023408">
    <property type="entry name" value="MscS_beta-dom_sf"/>
</dbReference>
<dbReference type="PROSITE" id="PS50042">
    <property type="entry name" value="CNMP_BINDING_3"/>
    <property type="match status" value="1"/>
</dbReference>
<dbReference type="Pfam" id="PF00924">
    <property type="entry name" value="MS_channel_2nd"/>
    <property type="match status" value="1"/>
</dbReference>
<keyword evidence="4 7" id="KW-0812">Transmembrane</keyword>